<evidence type="ECO:0000313" key="1">
    <source>
        <dbReference type="EMBL" id="CAG8714276.1"/>
    </source>
</evidence>
<feature type="non-terminal residue" evidence="1">
    <location>
        <position position="499"/>
    </location>
</feature>
<keyword evidence="2" id="KW-1185">Reference proteome</keyword>
<gene>
    <name evidence="1" type="ORF">ACOLOM_LOCUS10830</name>
</gene>
<protein>
    <submittedName>
        <fullName evidence="1">6781_t:CDS:1</fullName>
    </submittedName>
</protein>
<dbReference type="Proteomes" id="UP000789525">
    <property type="component" value="Unassembled WGS sequence"/>
</dbReference>
<organism evidence="1 2">
    <name type="scientific">Acaulospora colombiana</name>
    <dbReference type="NCBI Taxonomy" id="27376"/>
    <lineage>
        <taxon>Eukaryota</taxon>
        <taxon>Fungi</taxon>
        <taxon>Fungi incertae sedis</taxon>
        <taxon>Mucoromycota</taxon>
        <taxon>Glomeromycotina</taxon>
        <taxon>Glomeromycetes</taxon>
        <taxon>Diversisporales</taxon>
        <taxon>Acaulosporaceae</taxon>
        <taxon>Acaulospora</taxon>
    </lineage>
</organism>
<name>A0ACA9PR96_9GLOM</name>
<accession>A0ACA9PR96</accession>
<evidence type="ECO:0000313" key="2">
    <source>
        <dbReference type="Proteomes" id="UP000789525"/>
    </source>
</evidence>
<dbReference type="EMBL" id="CAJVPT010036353">
    <property type="protein sequence ID" value="CAG8714276.1"/>
    <property type="molecule type" value="Genomic_DNA"/>
</dbReference>
<reference evidence="1" key="1">
    <citation type="submission" date="2021-06" db="EMBL/GenBank/DDBJ databases">
        <authorList>
            <person name="Kallberg Y."/>
            <person name="Tangrot J."/>
            <person name="Rosling A."/>
        </authorList>
    </citation>
    <scope>NUCLEOTIDE SEQUENCE</scope>
    <source>
        <strain evidence="1">CL356</strain>
    </source>
</reference>
<feature type="non-terminal residue" evidence="1">
    <location>
        <position position="1"/>
    </location>
</feature>
<proteinExistence type="predicted"/>
<sequence>LAGVEWTQVLWDDLIESGALAILKTRLPPYLTQARTSERDEEWNSILLYVMLQLELWNASRERSNDSPFELLLQEGGVLHRWQDFKPNEQPLAFILRLHILVNCNIDDSDTNWQEHILGLVKVVNDPSVPWMKDILFNAATMGVKDGKENIRRMCGQLVKSNSSDLGGNWTRDYALIPQALCRLCLDGDPGVREGAIEALMRTSVDHQLRIEFESAFEELVGTRNREQTLGVLAAVTALAQNGERDVSEEHSHSLHTENLRKHMNRGTTQIAKLVENEQHECWDGSVNASLILSRHAELQTEIKAMIPRTSKLLASEIKVQNIISDVTRCFALQEAVFTNEVKTVISSAVKLLENKSQEVACTALQIIQHFACQGHEFQSEVKLGLQKIVKLLADSSYSVRGGAVKMIVNLASQASKAHFHSEIKDAIPSIVNLLADKDHQVQFSAVEAIGSLVTQSFKAEFHLEIRPGIPRVIELLSGGSSYDSQNSAVKAIGNIAAQ</sequence>
<comment type="caution">
    <text evidence="1">The sequence shown here is derived from an EMBL/GenBank/DDBJ whole genome shotgun (WGS) entry which is preliminary data.</text>
</comment>